<dbReference type="GO" id="GO:0005615">
    <property type="term" value="C:extracellular space"/>
    <property type="evidence" value="ECO:0007669"/>
    <property type="project" value="Ensembl"/>
</dbReference>
<name>A0A8D0GD40_SPHPU</name>
<dbReference type="SUPFAM" id="SSF49503">
    <property type="entry name" value="Cupredoxins"/>
    <property type="match status" value="6"/>
</dbReference>
<dbReference type="FunFam" id="2.60.40.420:FF:000011">
    <property type="entry name" value="Coagulation factor VIII (Predicted)"/>
    <property type="match status" value="1"/>
</dbReference>
<evidence type="ECO:0000256" key="20">
    <source>
        <dbReference type="PIRSR" id="PIRSR000354-1"/>
    </source>
</evidence>
<feature type="disulfide bond" evidence="20">
    <location>
        <begin position="421"/>
        <end position="447"/>
    </location>
</feature>
<dbReference type="GO" id="GO:0007596">
    <property type="term" value="P:blood coagulation"/>
    <property type="evidence" value="ECO:0007669"/>
    <property type="project" value="Ensembl"/>
</dbReference>
<dbReference type="GO" id="GO:0006811">
    <property type="term" value="P:monoatomic ion transport"/>
    <property type="evidence" value="ECO:0007669"/>
    <property type="project" value="UniProtKB-KW"/>
</dbReference>
<feature type="domain" description="F5/8 type C" evidence="21">
    <location>
        <begin position="1200"/>
        <end position="1354"/>
    </location>
</feature>
<keyword evidence="19" id="KW-0325">Glycoprotein</keyword>
<evidence type="ECO:0000256" key="8">
    <source>
        <dbReference type="ARBA" id="ARBA00022692"/>
    </source>
</evidence>
<dbReference type="PANTHER" id="PTHR46806:SF10">
    <property type="entry name" value="COAGULATION FACTOR V"/>
    <property type="match status" value="1"/>
</dbReference>
<keyword evidence="9" id="KW-0479">Metal-binding</keyword>
<evidence type="ECO:0000256" key="19">
    <source>
        <dbReference type="ARBA" id="ARBA00023180"/>
    </source>
</evidence>
<evidence type="ECO:0000256" key="10">
    <source>
        <dbReference type="ARBA" id="ARBA00022729"/>
    </source>
</evidence>
<dbReference type="PIRSF" id="PIRSF000354">
    <property type="entry name" value="Factors_V_VIII"/>
    <property type="match status" value="1"/>
</dbReference>
<dbReference type="GO" id="GO:0004322">
    <property type="term" value="F:ferroxidase activity"/>
    <property type="evidence" value="ECO:0007669"/>
    <property type="project" value="UniProtKB-EC"/>
</dbReference>
<evidence type="ECO:0000256" key="7">
    <source>
        <dbReference type="ARBA" id="ARBA00022525"/>
    </source>
</evidence>
<dbReference type="Gene3D" id="2.60.40.420">
    <property type="entry name" value="Cupredoxins - blue copper proteins"/>
    <property type="match status" value="5"/>
</dbReference>
<dbReference type="Proteomes" id="UP000694392">
    <property type="component" value="Unplaced"/>
</dbReference>
<evidence type="ECO:0000256" key="12">
    <source>
        <dbReference type="ARBA" id="ARBA00022837"/>
    </source>
</evidence>
<comment type="cofactor">
    <cofactor evidence="1">
        <name>Cu cation</name>
        <dbReference type="ChEBI" id="CHEBI:23378"/>
    </cofactor>
</comment>
<dbReference type="SUPFAM" id="SSF49785">
    <property type="entry name" value="Galactose-binding domain-like"/>
    <property type="match status" value="2"/>
</dbReference>
<dbReference type="GO" id="GO:0005886">
    <property type="term" value="C:plasma membrane"/>
    <property type="evidence" value="ECO:0007669"/>
    <property type="project" value="TreeGrafter"/>
</dbReference>
<keyword evidence="15" id="KW-0560">Oxidoreductase</keyword>
<evidence type="ECO:0000256" key="15">
    <source>
        <dbReference type="ARBA" id="ARBA00023002"/>
    </source>
</evidence>
<keyword evidence="17" id="KW-0472">Membrane</keyword>
<proteinExistence type="inferred from homology"/>
<dbReference type="Ensembl" id="ENSSPUT00000006871.1">
    <property type="protein sequence ID" value="ENSSPUP00000006454.1"/>
    <property type="gene ID" value="ENSSPUG00000004948.1"/>
</dbReference>
<evidence type="ECO:0000256" key="11">
    <source>
        <dbReference type="ARBA" id="ARBA00022737"/>
    </source>
</evidence>
<protein>
    <recommendedName>
        <fullName evidence="5">ferroxidase</fullName>
        <ecNumber evidence="5">1.16.3.1</ecNumber>
    </recommendedName>
</protein>
<dbReference type="InterPro" id="IPR033138">
    <property type="entry name" value="Cu_oxidase_CS"/>
</dbReference>
<keyword evidence="8" id="KW-0812">Transmembrane</keyword>
<dbReference type="FunFam" id="2.60.120.260:FF:000002">
    <property type="entry name" value="Coagulation factor VIII"/>
    <property type="match status" value="2"/>
</dbReference>
<keyword evidence="6" id="KW-0813">Transport</keyword>
<evidence type="ECO:0000256" key="5">
    <source>
        <dbReference type="ARBA" id="ARBA00013107"/>
    </source>
</evidence>
<keyword evidence="16" id="KW-0406">Ion transport</keyword>
<comment type="subcellular location">
    <subcellularLocation>
        <location evidence="2">Membrane</location>
        <topology evidence="2">Single-pass membrane protein</topology>
    </subcellularLocation>
    <subcellularLocation>
        <location evidence="3">Secreted</location>
    </subcellularLocation>
</comment>
<dbReference type="PROSITE" id="PS01285">
    <property type="entry name" value="FA58C_1"/>
    <property type="match status" value="2"/>
</dbReference>
<dbReference type="Pfam" id="PF07732">
    <property type="entry name" value="Cu-oxidase_3"/>
    <property type="match status" value="2"/>
</dbReference>
<evidence type="ECO:0000256" key="4">
    <source>
        <dbReference type="ARBA" id="ARBA00010609"/>
    </source>
</evidence>
<dbReference type="CDD" id="cd00057">
    <property type="entry name" value="FA58C"/>
    <property type="match status" value="2"/>
</dbReference>
<dbReference type="InterPro" id="IPR011707">
    <property type="entry name" value="Cu-oxidase-like_N"/>
</dbReference>
<reference evidence="22" key="1">
    <citation type="submission" date="2025-08" db="UniProtKB">
        <authorList>
            <consortium name="Ensembl"/>
        </authorList>
    </citation>
    <scope>IDENTIFICATION</scope>
</reference>
<evidence type="ECO:0000256" key="3">
    <source>
        <dbReference type="ARBA" id="ARBA00004613"/>
    </source>
</evidence>
<accession>A0A8D0GD40</accession>
<keyword evidence="10" id="KW-0732">Signal</keyword>
<dbReference type="GO" id="GO:0031091">
    <property type="term" value="C:platelet alpha granule"/>
    <property type="evidence" value="ECO:0007669"/>
    <property type="project" value="Ensembl"/>
</dbReference>
<dbReference type="GO" id="GO:0005507">
    <property type="term" value="F:copper ion binding"/>
    <property type="evidence" value="ECO:0007669"/>
    <property type="project" value="InterPro"/>
</dbReference>
<evidence type="ECO:0000256" key="6">
    <source>
        <dbReference type="ARBA" id="ARBA00022448"/>
    </source>
</evidence>
<feature type="disulfide bond" evidence="20">
    <location>
        <begin position="874"/>
        <end position="900"/>
    </location>
</feature>
<dbReference type="InterPro" id="IPR000421">
    <property type="entry name" value="FA58C"/>
</dbReference>
<evidence type="ECO:0000259" key="21">
    <source>
        <dbReference type="PROSITE" id="PS50022"/>
    </source>
</evidence>
<dbReference type="PROSITE" id="PS00079">
    <property type="entry name" value="MULTICOPPER_OXIDASE1"/>
    <property type="match status" value="1"/>
</dbReference>
<dbReference type="GO" id="GO:0032991">
    <property type="term" value="C:protein-containing complex"/>
    <property type="evidence" value="ECO:0007669"/>
    <property type="project" value="UniProtKB-ARBA"/>
</dbReference>
<dbReference type="InterPro" id="IPR024715">
    <property type="entry name" value="Factor_5/8-like"/>
</dbReference>
<dbReference type="EC" id="1.16.3.1" evidence="5"/>
<dbReference type="Pfam" id="PF07731">
    <property type="entry name" value="Cu-oxidase_2"/>
    <property type="match status" value="1"/>
</dbReference>
<dbReference type="FunFam" id="2.60.40.420:FF:000002">
    <property type="entry name" value="Hephaestin like 1"/>
    <property type="match status" value="1"/>
</dbReference>
<evidence type="ECO:0000313" key="22">
    <source>
        <dbReference type="Ensembl" id="ENSSPUP00000006454.1"/>
    </source>
</evidence>
<comment type="similarity">
    <text evidence="4">Belongs to the multicopper oxidase family.</text>
</comment>
<keyword evidence="11" id="KW-0677">Repeat</keyword>
<dbReference type="InterPro" id="IPR050633">
    <property type="entry name" value="Neuropilin_MCO_CoagFactor"/>
</dbReference>
<dbReference type="OMA" id="HWEPRLA"/>
<evidence type="ECO:0000256" key="14">
    <source>
        <dbReference type="ARBA" id="ARBA00022989"/>
    </source>
</evidence>
<feature type="domain" description="F5/8 type C" evidence="21">
    <location>
        <begin position="1037"/>
        <end position="1195"/>
    </location>
</feature>
<keyword evidence="23" id="KW-1185">Reference proteome</keyword>
<dbReference type="SMART" id="SM00231">
    <property type="entry name" value="FA58C"/>
    <property type="match status" value="2"/>
</dbReference>
<evidence type="ECO:0000256" key="18">
    <source>
        <dbReference type="ARBA" id="ARBA00023157"/>
    </source>
</evidence>
<dbReference type="GeneTree" id="ENSGT00940000158556"/>
<keyword evidence="14" id="KW-1133">Transmembrane helix</keyword>
<dbReference type="InterPro" id="IPR008972">
    <property type="entry name" value="Cupredoxin"/>
</dbReference>
<evidence type="ECO:0000256" key="9">
    <source>
        <dbReference type="ARBA" id="ARBA00022723"/>
    </source>
</evidence>
<dbReference type="PROSITE" id="PS50022">
    <property type="entry name" value="FA58C_3"/>
    <property type="match status" value="2"/>
</dbReference>
<dbReference type="PANTHER" id="PTHR46806">
    <property type="entry name" value="F5/8 TYPE C DOMAIN-CONTAINING PROTEIN"/>
    <property type="match status" value="1"/>
</dbReference>
<reference evidence="22" key="2">
    <citation type="submission" date="2025-09" db="UniProtKB">
        <authorList>
            <consortium name="Ensembl"/>
        </authorList>
    </citation>
    <scope>IDENTIFICATION</scope>
</reference>
<evidence type="ECO:0000256" key="16">
    <source>
        <dbReference type="ARBA" id="ARBA00023065"/>
    </source>
</evidence>
<keyword evidence="18 20" id="KW-1015">Disulfide bond</keyword>
<dbReference type="Pfam" id="PF00754">
    <property type="entry name" value="F5_F8_type_C"/>
    <property type="match status" value="2"/>
</dbReference>
<dbReference type="InterPro" id="IPR011706">
    <property type="entry name" value="Cu-oxidase_C"/>
</dbReference>
<organism evidence="22 23">
    <name type="scientific">Sphenodon punctatus</name>
    <name type="common">Tuatara</name>
    <name type="synonym">Hatteria punctata</name>
    <dbReference type="NCBI Taxonomy" id="8508"/>
    <lineage>
        <taxon>Eukaryota</taxon>
        <taxon>Metazoa</taxon>
        <taxon>Chordata</taxon>
        <taxon>Craniata</taxon>
        <taxon>Vertebrata</taxon>
        <taxon>Euteleostomi</taxon>
        <taxon>Lepidosauria</taxon>
        <taxon>Sphenodontia</taxon>
        <taxon>Sphenodontidae</taxon>
        <taxon>Sphenodon</taxon>
    </lineage>
</organism>
<gene>
    <name evidence="22" type="primary">F5</name>
</gene>
<keyword evidence="7" id="KW-0964">Secreted</keyword>
<keyword evidence="13" id="KW-0655">Prothrombin activator</keyword>
<feature type="disulfide bond" evidence="20">
    <location>
        <begin position="100"/>
        <end position="126"/>
    </location>
</feature>
<dbReference type="GO" id="GO:0008015">
    <property type="term" value="P:blood circulation"/>
    <property type="evidence" value="ECO:0007669"/>
    <property type="project" value="Ensembl"/>
</dbReference>
<dbReference type="InterPro" id="IPR008979">
    <property type="entry name" value="Galactose-bd-like_sf"/>
</dbReference>
<evidence type="ECO:0000256" key="13">
    <source>
        <dbReference type="ARBA" id="ARBA00022866"/>
    </source>
</evidence>
<evidence type="ECO:0000256" key="1">
    <source>
        <dbReference type="ARBA" id="ARBA00001935"/>
    </source>
</evidence>
<feature type="disulfide bond" evidence="20">
    <location>
        <begin position="524"/>
        <end position="601"/>
    </location>
</feature>
<dbReference type="FunFam" id="2.60.40.420:FF:000050">
    <property type="entry name" value="coagulation factor V isoform X1"/>
    <property type="match status" value="1"/>
</dbReference>
<dbReference type="PROSITE" id="PS01286">
    <property type="entry name" value="FA58C_2"/>
    <property type="match status" value="1"/>
</dbReference>
<sequence>MEAVQDLYFWPDIWQVEIGVGFLVDFYTFIFFNNMADKPLSIHPQGIEYKKQSEGKCCSLYDDRTSSVEKLDDAVLPGDVYKYTWEITAKTGPREADPPCLTYIYYSHNDMVKDFNSGLIGTLLICKEGSLNENGTQKLFDREYVLMFAVFDESKSWQQSTSLMYTINGYTNGTLPVCMYDNISWHLIGMSSKPEIFSIHFNGQVLEQKHHKVSSVSLVGGSSTTANMTVSQKGRWLISSLIQKHLQAGVRGYLNIQECAGKEMFKKRLSFKEMRMIKDWEYFIAAEEITWDYAPNIPKNTENFLNLIGKQYKKAVFIQYKDGTFSERLSIPRPMETGILGPVIRAEVKDTIRVVFKNMASRPYSIYLHGVTLSKDSEGANYPLDSTDNTTQNKAVQPGETYTYKWSVVDTDAPTTEDAQCVTRLYHSAVDVTRDIASGLIGPLLICKRMSLDKKGAQNKADVEQQTVFATFDENKSWYLEDNIQQFCSDPSSVKRENPKFYQSNVMHTINGYVADSMDILGFCQEEIVQWHLSSIGAQDEIVSVHLSGHTFRYRGEHRDVVNLFPMSGESVTVTMDNVGTWLLTSWGSNEMKLRFRDSKCEKDEDDDTDEDEDPYTIVYLTEATSKSSAEEKEREEKMIVKAELAVNDYLQTEDTLVDYDYQRDLVSMLGLRTFRNKSVDEEELQNLTALALEDTFEHYTTKDDGSDSRVDINKIRNPDDIAEHYLGSRGNMRQYYIAAEEVFWDYSGSGKSTTRNYRTSTVYKKVIFQSYQDSTFTTPVNEGEYEEHLGILGPVIRAEVEDVIQVHFKNLASRPYSLHAHGLSYEKSSEGSSYEDESPDWFKNDDAIQPNDTYTYVWYATKQSGPVEAGAVCRSWAYYSGVNPEKDIHSGLIGPILICQKGTLHKFSNWPMETREFALLFMVFDEEKSWYFDKHSKRTCTTKIPGVQKCHKFPAINGVTYHLQGLRMYQDELVHWHLLNMGGPKDIHVIHFHGQTITEQKVKKHQLGAYPLLPGSFQTVEMTPSKAGVWLLDTKVGEYQQAGMQASFIVVDKGKDSQISASQHVDYWEPKLARLKNVGRYNAWSTEKKPNEFPWIQVDLQRQVLIAGIQTQGASQLLKPLYTTEYFLAYSKDGRKWVTFRGNSTLTHKPFEGNSDAQGIKQNDIDPPIIAQYIRIYPTRYHKRPTLRMELLGCEIEGCSMPLGMESGVIQNSQVTASSFKNSWFNSWLPSLARLNREGRTNAWQAKSNNNQQWLQIDLLKPKKITAIITQGSKSISTEMYVKTFAILYSYDGLDWETYLDDSKSTTKVFTGNINSDGHIKHFFHPPIISRFIRIVPKTWNQSIAFRIELFGCE</sequence>
<evidence type="ECO:0000256" key="2">
    <source>
        <dbReference type="ARBA" id="ARBA00004167"/>
    </source>
</evidence>
<dbReference type="GO" id="GO:0038023">
    <property type="term" value="F:signaling receptor activity"/>
    <property type="evidence" value="ECO:0007669"/>
    <property type="project" value="TreeGrafter"/>
</dbReference>
<evidence type="ECO:0000313" key="23">
    <source>
        <dbReference type="Proteomes" id="UP000694392"/>
    </source>
</evidence>
<keyword evidence="12" id="KW-0106">Calcium</keyword>
<feature type="disulfide bond" evidence="20">
    <location>
        <begin position="178"/>
        <end position="259"/>
    </location>
</feature>
<dbReference type="Gene3D" id="2.60.120.260">
    <property type="entry name" value="Galactose-binding domain-like"/>
    <property type="match status" value="2"/>
</dbReference>
<evidence type="ECO:0000256" key="17">
    <source>
        <dbReference type="ARBA" id="ARBA00023136"/>
    </source>
</evidence>
<dbReference type="GO" id="GO:0016504">
    <property type="term" value="F:peptidase activator activity"/>
    <property type="evidence" value="ECO:0007669"/>
    <property type="project" value="UniProtKB-KW"/>
</dbReference>